<dbReference type="AlphaFoldDB" id="A0AAV4TX05"/>
<dbReference type="Proteomes" id="UP001054945">
    <property type="component" value="Unassembled WGS sequence"/>
</dbReference>
<reference evidence="1 2" key="1">
    <citation type="submission" date="2021-06" db="EMBL/GenBank/DDBJ databases">
        <title>Caerostris extrusa draft genome.</title>
        <authorList>
            <person name="Kono N."/>
            <person name="Arakawa K."/>
        </authorList>
    </citation>
    <scope>NUCLEOTIDE SEQUENCE [LARGE SCALE GENOMIC DNA]</scope>
</reference>
<keyword evidence="2" id="KW-1185">Reference proteome</keyword>
<proteinExistence type="predicted"/>
<sequence>MSLNILCSWNILSDSLANRWIVWELTHLDTWREKRKSPGASAARCVERAASFLPALRRILFCASFRIPSVSRFSRSGGDGSDS</sequence>
<organism evidence="1 2">
    <name type="scientific">Caerostris extrusa</name>
    <name type="common">Bark spider</name>
    <name type="synonym">Caerostris bankana</name>
    <dbReference type="NCBI Taxonomy" id="172846"/>
    <lineage>
        <taxon>Eukaryota</taxon>
        <taxon>Metazoa</taxon>
        <taxon>Ecdysozoa</taxon>
        <taxon>Arthropoda</taxon>
        <taxon>Chelicerata</taxon>
        <taxon>Arachnida</taxon>
        <taxon>Araneae</taxon>
        <taxon>Araneomorphae</taxon>
        <taxon>Entelegynae</taxon>
        <taxon>Araneoidea</taxon>
        <taxon>Araneidae</taxon>
        <taxon>Caerostris</taxon>
    </lineage>
</organism>
<accession>A0AAV4TX05</accession>
<evidence type="ECO:0000313" key="1">
    <source>
        <dbReference type="EMBL" id="GIY49807.1"/>
    </source>
</evidence>
<gene>
    <name evidence="1" type="ORF">CEXT_146791</name>
</gene>
<comment type="caution">
    <text evidence="1">The sequence shown here is derived from an EMBL/GenBank/DDBJ whole genome shotgun (WGS) entry which is preliminary data.</text>
</comment>
<dbReference type="EMBL" id="BPLR01011889">
    <property type="protein sequence ID" value="GIY49807.1"/>
    <property type="molecule type" value="Genomic_DNA"/>
</dbReference>
<name>A0AAV4TX05_CAEEX</name>
<evidence type="ECO:0000313" key="2">
    <source>
        <dbReference type="Proteomes" id="UP001054945"/>
    </source>
</evidence>
<protein>
    <submittedName>
        <fullName evidence="1">Uncharacterized protein</fullName>
    </submittedName>
</protein>